<name>A0A370DPC5_9GAMM</name>
<dbReference type="PANTHER" id="PTHR35841:SF1">
    <property type="entry name" value="PHOSPHONATES-BINDING PERIPLASMIC PROTEIN"/>
    <property type="match status" value="1"/>
</dbReference>
<sequence>MVDYVGKKMRDLGITHTRVLMARNNAQMIRYLREGKVDWVTETVFSSLAFRDQAGAEIILRKWKKGVPGYHTVFFTRKESDIHTLKDLQGRRLALEDPGSTTAFFVPMTILFREGLQPEKLKTIRSTPSPDKVGYGFAGGEINIATWVYKGLADAGAYNDLDWNTPDHTPPSFKKDLRIFYQAEKMPRGFELVRPGMDPGIKARLKKILLEADSDPDAGDVLFSYQRTAQFDEIDDETNVALEVVRQQMDILAGKLH</sequence>
<dbReference type="SUPFAM" id="SSF53850">
    <property type="entry name" value="Periplasmic binding protein-like II"/>
    <property type="match status" value="1"/>
</dbReference>
<evidence type="ECO:0000313" key="2">
    <source>
        <dbReference type="Proteomes" id="UP000254771"/>
    </source>
</evidence>
<dbReference type="Gene3D" id="3.40.190.10">
    <property type="entry name" value="Periplasmic binding protein-like II"/>
    <property type="match status" value="2"/>
</dbReference>
<protein>
    <submittedName>
        <fullName evidence="1">Phosphate-binding protein</fullName>
    </submittedName>
</protein>
<proteinExistence type="predicted"/>
<dbReference type="Proteomes" id="UP000254771">
    <property type="component" value="Unassembled WGS sequence"/>
</dbReference>
<dbReference type="Pfam" id="PF12974">
    <property type="entry name" value="Phosphonate-bd"/>
    <property type="match status" value="1"/>
</dbReference>
<evidence type="ECO:0000313" key="1">
    <source>
        <dbReference type="EMBL" id="RDH86420.1"/>
    </source>
</evidence>
<accession>A0A370DPC5</accession>
<reference evidence="1 2" key="1">
    <citation type="journal article" date="2018" name="ISME J.">
        <title>Endosymbiont genomes yield clues of tubeworm success.</title>
        <authorList>
            <person name="Li Y."/>
            <person name="Liles M.R."/>
            <person name="Halanych K.M."/>
        </authorList>
    </citation>
    <scope>NUCLEOTIDE SEQUENCE [LARGE SCALE GENOMIC DNA]</scope>
    <source>
        <strain evidence="1">A1462</strain>
    </source>
</reference>
<dbReference type="EMBL" id="QFXE01000010">
    <property type="protein sequence ID" value="RDH86420.1"/>
    <property type="molecule type" value="Genomic_DNA"/>
</dbReference>
<organism evidence="1 2">
    <name type="scientific">endosymbiont of Escarpia spicata</name>
    <dbReference type="NCBI Taxonomy" id="2200908"/>
    <lineage>
        <taxon>Bacteria</taxon>
        <taxon>Pseudomonadati</taxon>
        <taxon>Pseudomonadota</taxon>
        <taxon>Gammaproteobacteria</taxon>
        <taxon>sulfur-oxidizing symbionts</taxon>
    </lineage>
</organism>
<dbReference type="PANTHER" id="PTHR35841">
    <property type="entry name" value="PHOSPHONATES-BINDING PERIPLASMIC PROTEIN"/>
    <property type="match status" value="1"/>
</dbReference>
<dbReference type="AlphaFoldDB" id="A0A370DPC5"/>
<keyword evidence="2" id="KW-1185">Reference proteome</keyword>
<gene>
    <name evidence="1" type="ORF">DIZ78_08965</name>
</gene>
<comment type="caution">
    <text evidence="1">The sequence shown here is derived from an EMBL/GenBank/DDBJ whole genome shotgun (WGS) entry which is preliminary data.</text>
</comment>